<proteinExistence type="predicted"/>
<accession>A0ABP1QYB3</accession>
<keyword evidence="3" id="KW-1185">Reference proteome</keyword>
<dbReference type="PANTHER" id="PTHR15592">
    <property type="entry name" value="MATRIN 3/NUCLEAR PROTEIN 220-RELATED"/>
    <property type="match status" value="1"/>
</dbReference>
<evidence type="ECO:0000313" key="3">
    <source>
        <dbReference type="Proteomes" id="UP001642540"/>
    </source>
</evidence>
<name>A0ABP1QYB3_9HEXA</name>
<dbReference type="InterPro" id="IPR012677">
    <property type="entry name" value="Nucleotide-bd_a/b_plait_sf"/>
</dbReference>
<reference evidence="2 3" key="1">
    <citation type="submission" date="2024-08" db="EMBL/GenBank/DDBJ databases">
        <authorList>
            <person name="Cucini C."/>
            <person name="Frati F."/>
        </authorList>
    </citation>
    <scope>NUCLEOTIDE SEQUENCE [LARGE SCALE GENOMIC DNA]</scope>
</reference>
<dbReference type="Gene3D" id="3.30.70.330">
    <property type="match status" value="1"/>
</dbReference>
<gene>
    <name evidence="2" type="ORF">ODALV1_LOCUS15074</name>
</gene>
<organism evidence="2 3">
    <name type="scientific">Orchesella dallaii</name>
    <dbReference type="NCBI Taxonomy" id="48710"/>
    <lineage>
        <taxon>Eukaryota</taxon>
        <taxon>Metazoa</taxon>
        <taxon>Ecdysozoa</taxon>
        <taxon>Arthropoda</taxon>
        <taxon>Hexapoda</taxon>
        <taxon>Collembola</taxon>
        <taxon>Entomobryomorpha</taxon>
        <taxon>Entomobryoidea</taxon>
        <taxon>Orchesellidae</taxon>
        <taxon>Orchesellinae</taxon>
        <taxon>Orchesella</taxon>
    </lineage>
</organism>
<feature type="compositionally biased region" description="Low complexity" evidence="1">
    <location>
        <begin position="22"/>
        <end position="34"/>
    </location>
</feature>
<feature type="region of interest" description="Disordered" evidence="1">
    <location>
        <begin position="1"/>
        <end position="49"/>
    </location>
</feature>
<dbReference type="Proteomes" id="UP001642540">
    <property type="component" value="Unassembled WGS sequence"/>
</dbReference>
<dbReference type="EMBL" id="CAXLJM020000046">
    <property type="protein sequence ID" value="CAL8111479.1"/>
    <property type="molecule type" value="Genomic_DNA"/>
</dbReference>
<sequence length="111" mass="12694">MAYMAEANGAKRSKLDEDTRNHSAQQQSQQNWNSMDNEDGGGRRKREESERVNHILLFTILNPMYPITTDVIHTISSPHGQVLRIVVFKKHGVQAMVEYPFHTHCSTDVES</sequence>
<protein>
    <submittedName>
        <fullName evidence="2">Uncharacterized protein</fullName>
    </submittedName>
</protein>
<evidence type="ECO:0000313" key="2">
    <source>
        <dbReference type="EMBL" id="CAL8111479.1"/>
    </source>
</evidence>
<comment type="caution">
    <text evidence="2">The sequence shown here is derived from an EMBL/GenBank/DDBJ whole genome shotgun (WGS) entry which is preliminary data.</text>
</comment>
<evidence type="ECO:0000256" key="1">
    <source>
        <dbReference type="SAM" id="MobiDB-lite"/>
    </source>
</evidence>
<feature type="compositionally biased region" description="Basic and acidic residues" evidence="1">
    <location>
        <begin position="40"/>
        <end position="49"/>
    </location>
</feature>